<dbReference type="GO" id="GO:0000245">
    <property type="term" value="P:spliceosomal complex assembly"/>
    <property type="evidence" value="ECO:0007669"/>
    <property type="project" value="TreeGrafter"/>
</dbReference>
<protein>
    <recommendedName>
        <fullName evidence="1">non-specific serine/threonine protein kinase</fullName>
        <ecNumber evidence="1">2.7.11.1</ecNumber>
    </recommendedName>
</protein>
<keyword evidence="5 12" id="KW-0418">Kinase</keyword>
<keyword evidence="2 10" id="KW-0723">Serine/threonine-protein kinase</keyword>
<dbReference type="InterPro" id="IPR011009">
    <property type="entry name" value="Kinase-like_dom_sf"/>
</dbReference>
<keyword evidence="13" id="KW-1185">Reference proteome</keyword>
<comment type="similarity">
    <text evidence="10">Belongs to the protein kinase superfamily.</text>
</comment>
<dbReference type="SMART" id="SM00220">
    <property type="entry name" value="S_TKc"/>
    <property type="match status" value="1"/>
</dbReference>
<dbReference type="InterPro" id="IPR008271">
    <property type="entry name" value="Ser/Thr_kinase_AS"/>
</dbReference>
<accession>A0AAQ3M7F9</accession>
<dbReference type="GO" id="GO:0050684">
    <property type="term" value="P:regulation of mRNA processing"/>
    <property type="evidence" value="ECO:0007669"/>
    <property type="project" value="TreeGrafter"/>
</dbReference>
<evidence type="ECO:0000256" key="4">
    <source>
        <dbReference type="ARBA" id="ARBA00022741"/>
    </source>
</evidence>
<dbReference type="Pfam" id="PF00069">
    <property type="entry name" value="Pkinase"/>
    <property type="match status" value="1"/>
</dbReference>
<gene>
    <name evidence="12" type="ORF">R9X50_00590800</name>
</gene>
<evidence type="ECO:0000256" key="5">
    <source>
        <dbReference type="ARBA" id="ARBA00022777"/>
    </source>
</evidence>
<organism evidence="12 13">
    <name type="scientific">Acrodontium crateriforme</name>
    <dbReference type="NCBI Taxonomy" id="150365"/>
    <lineage>
        <taxon>Eukaryota</taxon>
        <taxon>Fungi</taxon>
        <taxon>Dikarya</taxon>
        <taxon>Ascomycota</taxon>
        <taxon>Pezizomycotina</taxon>
        <taxon>Dothideomycetes</taxon>
        <taxon>Dothideomycetidae</taxon>
        <taxon>Mycosphaerellales</taxon>
        <taxon>Teratosphaeriaceae</taxon>
        <taxon>Acrodontium</taxon>
    </lineage>
</organism>
<evidence type="ECO:0000313" key="13">
    <source>
        <dbReference type="Proteomes" id="UP001303373"/>
    </source>
</evidence>
<dbReference type="PROSITE" id="PS00107">
    <property type="entry name" value="PROTEIN_KINASE_ATP"/>
    <property type="match status" value="1"/>
</dbReference>
<dbReference type="InterPro" id="IPR017441">
    <property type="entry name" value="Protein_kinase_ATP_BS"/>
</dbReference>
<dbReference type="PROSITE" id="PS00108">
    <property type="entry name" value="PROTEIN_KINASE_ST"/>
    <property type="match status" value="1"/>
</dbReference>
<evidence type="ECO:0000256" key="1">
    <source>
        <dbReference type="ARBA" id="ARBA00012513"/>
    </source>
</evidence>
<dbReference type="Proteomes" id="UP001303373">
    <property type="component" value="Chromosome 9"/>
</dbReference>
<dbReference type="EMBL" id="CP138588">
    <property type="protein sequence ID" value="WPH03034.1"/>
    <property type="molecule type" value="Genomic_DNA"/>
</dbReference>
<dbReference type="GO" id="GO:0005524">
    <property type="term" value="F:ATP binding"/>
    <property type="evidence" value="ECO:0007669"/>
    <property type="project" value="UniProtKB-UniRule"/>
</dbReference>
<keyword evidence="4 9" id="KW-0547">Nucleotide-binding</keyword>
<dbReference type="Gene3D" id="1.10.510.10">
    <property type="entry name" value="Transferase(Phosphotransferase) domain 1"/>
    <property type="match status" value="1"/>
</dbReference>
<evidence type="ECO:0000313" key="12">
    <source>
        <dbReference type="EMBL" id="WPH03034.1"/>
    </source>
</evidence>
<dbReference type="Gene3D" id="3.30.200.20">
    <property type="entry name" value="Phosphorylase Kinase, domain 1"/>
    <property type="match status" value="1"/>
</dbReference>
<dbReference type="InterPro" id="IPR000719">
    <property type="entry name" value="Prot_kinase_dom"/>
</dbReference>
<dbReference type="PROSITE" id="PS50011">
    <property type="entry name" value="PROTEIN_KINASE_DOM"/>
    <property type="match status" value="1"/>
</dbReference>
<evidence type="ECO:0000256" key="7">
    <source>
        <dbReference type="ARBA" id="ARBA00047899"/>
    </source>
</evidence>
<comment type="catalytic activity">
    <reaction evidence="8">
        <text>L-seryl-[protein] + ATP = O-phospho-L-seryl-[protein] + ADP + H(+)</text>
        <dbReference type="Rhea" id="RHEA:17989"/>
        <dbReference type="Rhea" id="RHEA-COMP:9863"/>
        <dbReference type="Rhea" id="RHEA-COMP:11604"/>
        <dbReference type="ChEBI" id="CHEBI:15378"/>
        <dbReference type="ChEBI" id="CHEBI:29999"/>
        <dbReference type="ChEBI" id="CHEBI:30616"/>
        <dbReference type="ChEBI" id="CHEBI:83421"/>
        <dbReference type="ChEBI" id="CHEBI:456216"/>
        <dbReference type="EC" id="2.7.11.1"/>
    </reaction>
</comment>
<feature type="domain" description="Protein kinase" evidence="11">
    <location>
        <begin position="64"/>
        <end position="416"/>
    </location>
</feature>
<evidence type="ECO:0000256" key="9">
    <source>
        <dbReference type="PROSITE-ProRule" id="PRU10141"/>
    </source>
</evidence>
<proteinExistence type="inferred from homology"/>
<evidence type="ECO:0000259" key="11">
    <source>
        <dbReference type="PROSITE" id="PS50011"/>
    </source>
</evidence>
<dbReference type="PANTHER" id="PTHR47634:SF9">
    <property type="entry name" value="PROTEIN KINASE DOMAIN-CONTAINING PROTEIN-RELATED"/>
    <property type="match status" value="1"/>
</dbReference>
<keyword evidence="3" id="KW-0808">Transferase</keyword>
<dbReference type="AlphaFoldDB" id="A0AAQ3M7F9"/>
<dbReference type="PANTHER" id="PTHR47634">
    <property type="entry name" value="PROTEIN KINASE DOMAIN-CONTAINING PROTEIN-RELATED"/>
    <property type="match status" value="1"/>
</dbReference>
<evidence type="ECO:0000256" key="3">
    <source>
        <dbReference type="ARBA" id="ARBA00022679"/>
    </source>
</evidence>
<dbReference type="EC" id="2.7.11.1" evidence="1"/>
<evidence type="ECO:0000256" key="6">
    <source>
        <dbReference type="ARBA" id="ARBA00022840"/>
    </source>
</evidence>
<evidence type="ECO:0000256" key="8">
    <source>
        <dbReference type="ARBA" id="ARBA00048679"/>
    </source>
</evidence>
<keyword evidence="6 9" id="KW-0067">ATP-binding</keyword>
<dbReference type="InterPro" id="IPR051334">
    <property type="entry name" value="SRPK"/>
</dbReference>
<feature type="binding site" evidence="9">
    <location>
        <position position="98"/>
    </location>
    <ligand>
        <name>ATP</name>
        <dbReference type="ChEBI" id="CHEBI:30616"/>
    </ligand>
</feature>
<reference evidence="12 13" key="1">
    <citation type="submission" date="2023-11" db="EMBL/GenBank/DDBJ databases">
        <title>An acidophilic fungus is an integral part of prey digestion in a carnivorous sundew plant.</title>
        <authorList>
            <person name="Tsai I.J."/>
        </authorList>
    </citation>
    <scope>NUCLEOTIDE SEQUENCE [LARGE SCALE GENOMIC DNA]</scope>
    <source>
        <strain evidence="12">169a</strain>
    </source>
</reference>
<dbReference type="SUPFAM" id="SSF56112">
    <property type="entry name" value="Protein kinase-like (PK-like)"/>
    <property type="match status" value="1"/>
</dbReference>
<dbReference type="GO" id="GO:0004674">
    <property type="term" value="F:protein serine/threonine kinase activity"/>
    <property type="evidence" value="ECO:0007669"/>
    <property type="project" value="UniProtKB-KW"/>
</dbReference>
<name>A0AAQ3M7F9_9PEZI</name>
<evidence type="ECO:0000256" key="2">
    <source>
        <dbReference type="ARBA" id="ARBA00022527"/>
    </source>
</evidence>
<evidence type="ECO:0000256" key="10">
    <source>
        <dbReference type="RuleBase" id="RU000304"/>
    </source>
</evidence>
<sequence length="423" mass="48776">MYSAFTRPWRFARMINLCHQPWPATTAIAPRLSASELIEEENTPYYHPEHFYPAKLGELLQGRYQITTKIGFGSGSTVWLARDLWRCRWRSERFVAVKIVARGSKSGEDDICSELAMLKQIGKANPRHKGWHFVRKLVDDFRIAEPHRNNTCLVFDPMREPLWLYARRHPLRCIPANVLKVIIQMILDGLEYLHDECHIIHADLKPNNIMVRIEDPAIFERDARAEYSDPLPQKHVDGRIIYLSRNNYGAPSGPTGIVQIVDFDRSVSGTKAQSGCIQADTYRAPEVILDAGYTYSADIWSLGVMLWDLLEGRKLFQVIDAETGEYDEDLHLAQITALLGPQAKQLVTGKRSSMFYDLDGLLRKQDLVPKTFNFENSIQNIKGEEKEMFIKFVKRMINWCPAERSTAKELLKDPWLHTDFPRD</sequence>
<comment type="catalytic activity">
    <reaction evidence="7">
        <text>L-threonyl-[protein] + ATP = O-phospho-L-threonyl-[protein] + ADP + H(+)</text>
        <dbReference type="Rhea" id="RHEA:46608"/>
        <dbReference type="Rhea" id="RHEA-COMP:11060"/>
        <dbReference type="Rhea" id="RHEA-COMP:11605"/>
        <dbReference type="ChEBI" id="CHEBI:15378"/>
        <dbReference type="ChEBI" id="CHEBI:30013"/>
        <dbReference type="ChEBI" id="CHEBI:30616"/>
        <dbReference type="ChEBI" id="CHEBI:61977"/>
        <dbReference type="ChEBI" id="CHEBI:456216"/>
        <dbReference type="EC" id="2.7.11.1"/>
    </reaction>
</comment>